<name>A0ABR0JYQ7_9EURO</name>
<sequence>MPSQWPDYSVQDFDIDFSWLNTKEFFGTYLGFYNNLPPDMTVQIQPFNLNQLVRRIQSSICSMAEDAQTPFVKLLHHDEETIDTFLDETLVVCAAYVNRTKHNITALNRTIARKYIKLMHTLSDYMSLDVMLHALQATILFEIMLLFDEDASMRNLAGHHFTTIEAAMKDLQQRLSEELAYPTLYPGDDSTSRYSRWLMLENIRRLVIAHWIVKAAYTHLRDGYCTLVPVLVRLPLTRSGDLWTASTEDEWRLKTQEEQSKVAVVPYIEALDYWVTNDCNNMDEFQIMLFEACKTMPTTAEWRTNSSKVRNETY</sequence>
<dbReference type="EMBL" id="JAVRRG010000173">
    <property type="protein sequence ID" value="KAK5079768.1"/>
    <property type="molecule type" value="Genomic_DNA"/>
</dbReference>
<dbReference type="Proteomes" id="UP001345013">
    <property type="component" value="Unassembled WGS sequence"/>
</dbReference>
<accession>A0ABR0JYQ7</accession>
<keyword evidence="2" id="KW-1185">Reference proteome</keyword>
<organism evidence="1 2">
    <name type="scientific">Lithohypha guttulata</name>
    <dbReference type="NCBI Taxonomy" id="1690604"/>
    <lineage>
        <taxon>Eukaryota</taxon>
        <taxon>Fungi</taxon>
        <taxon>Dikarya</taxon>
        <taxon>Ascomycota</taxon>
        <taxon>Pezizomycotina</taxon>
        <taxon>Eurotiomycetes</taxon>
        <taxon>Chaetothyriomycetidae</taxon>
        <taxon>Chaetothyriales</taxon>
        <taxon>Trichomeriaceae</taxon>
        <taxon>Lithohypha</taxon>
    </lineage>
</organism>
<comment type="caution">
    <text evidence="1">The sequence shown here is derived from an EMBL/GenBank/DDBJ whole genome shotgun (WGS) entry which is preliminary data.</text>
</comment>
<evidence type="ECO:0000313" key="2">
    <source>
        <dbReference type="Proteomes" id="UP001345013"/>
    </source>
</evidence>
<evidence type="ECO:0000313" key="1">
    <source>
        <dbReference type="EMBL" id="KAK5079768.1"/>
    </source>
</evidence>
<protein>
    <submittedName>
        <fullName evidence="1">Uncharacterized protein</fullName>
    </submittedName>
</protein>
<reference evidence="1 2" key="1">
    <citation type="submission" date="2023-08" db="EMBL/GenBank/DDBJ databases">
        <title>Black Yeasts Isolated from many extreme environments.</title>
        <authorList>
            <person name="Coleine C."/>
            <person name="Stajich J.E."/>
            <person name="Selbmann L."/>
        </authorList>
    </citation>
    <scope>NUCLEOTIDE SEQUENCE [LARGE SCALE GENOMIC DNA]</scope>
    <source>
        <strain evidence="1 2">CCFEE 5885</strain>
    </source>
</reference>
<proteinExistence type="predicted"/>
<gene>
    <name evidence="1" type="ORF">LTR24_008962</name>
</gene>